<sequence length="506" mass="55805">MAFRYKSKREQDKALDRSDPSDEDDNKKPVQGPSSDSDVQRPRRSNIRVQRIAKYQEPVVEPIIGAELKTKTPVGKAKGYVNPTSTLKKEAACFDDRAATSLALAKYDEEFAEYLRDPLNFDRRSPGSAKKPSSSKVQPRKSRKSSSSTSEAVDVSSSQRKTAGKSGRASRSSSDSTESRRPKKSHRLRQETLIGKSAKKRKEKATRVRSKSSSHDSSASIKSRRRKKSHGLKQLTLIGKPSEPRKQKKAKDINNLASVVKPARQGRSRIRSKLSQHGLRHRRSKSNASSTTSKKLATRKKHGKPSMYSNYKKMLEMQSKSRKIESKLDKTAKKSSTKSAPKKSRNEPQADGGFGRSCFGPSPSGKRSTRSQSKLSTTGSSLEEVRSSRSSSRKPLSQSKSKDAGGFGRKTFGPSPARRSSRARSRSSTTGSDRQPQPSVSKQAKTLVAQCEKFALYGGSGPYEKKKTLNLVVKSGGSSYVATILIKIKSDKPNTDFKIGEYSLKP</sequence>
<dbReference type="Proteomes" id="UP000582659">
    <property type="component" value="Unassembled WGS sequence"/>
</dbReference>
<feature type="region of interest" description="Disordered" evidence="1">
    <location>
        <begin position="118"/>
        <end position="445"/>
    </location>
</feature>
<feature type="compositionally biased region" description="Basic residues" evidence="1">
    <location>
        <begin position="222"/>
        <end position="231"/>
    </location>
</feature>
<evidence type="ECO:0000313" key="2">
    <source>
        <dbReference type="EMBL" id="CAD5213398.1"/>
    </source>
</evidence>
<feature type="compositionally biased region" description="Low complexity" evidence="1">
    <location>
        <begin position="166"/>
        <end position="176"/>
    </location>
</feature>
<name>A0A7I8WMV2_BURXY</name>
<dbReference type="EMBL" id="CAJFCV020000002">
    <property type="protein sequence ID" value="CAG9092503.1"/>
    <property type="molecule type" value="Genomic_DNA"/>
</dbReference>
<dbReference type="EMBL" id="CAJFDI010000002">
    <property type="protein sequence ID" value="CAD5213398.1"/>
    <property type="molecule type" value="Genomic_DNA"/>
</dbReference>
<feature type="compositionally biased region" description="Low complexity" evidence="1">
    <location>
        <begin position="286"/>
        <end position="295"/>
    </location>
</feature>
<feature type="compositionally biased region" description="Basic and acidic residues" evidence="1">
    <location>
        <begin position="322"/>
        <end position="332"/>
    </location>
</feature>
<dbReference type="AlphaFoldDB" id="A0A7I8WMV2"/>
<accession>A0A7I8WMV2</accession>
<feature type="compositionally biased region" description="Polar residues" evidence="1">
    <location>
        <begin position="433"/>
        <end position="444"/>
    </location>
</feature>
<feature type="region of interest" description="Disordered" evidence="1">
    <location>
        <begin position="1"/>
        <end position="50"/>
    </location>
</feature>
<keyword evidence="3" id="KW-1185">Reference proteome</keyword>
<feature type="compositionally biased region" description="Polar residues" evidence="1">
    <location>
        <begin position="370"/>
        <end position="379"/>
    </location>
</feature>
<evidence type="ECO:0000313" key="3">
    <source>
        <dbReference type="Proteomes" id="UP000659654"/>
    </source>
</evidence>
<evidence type="ECO:0000256" key="1">
    <source>
        <dbReference type="SAM" id="MobiDB-lite"/>
    </source>
</evidence>
<feature type="compositionally biased region" description="Low complexity" evidence="1">
    <location>
        <begin position="145"/>
        <end position="158"/>
    </location>
</feature>
<feature type="compositionally biased region" description="Basic residues" evidence="1">
    <location>
        <begin position="333"/>
        <end position="343"/>
    </location>
</feature>
<feature type="compositionally biased region" description="Basic and acidic residues" evidence="1">
    <location>
        <begin position="8"/>
        <end position="28"/>
    </location>
</feature>
<reference evidence="2" key="1">
    <citation type="submission" date="2020-09" db="EMBL/GenBank/DDBJ databases">
        <authorList>
            <person name="Kikuchi T."/>
        </authorList>
    </citation>
    <scope>NUCLEOTIDE SEQUENCE</scope>
    <source>
        <strain evidence="2">Ka4C1</strain>
    </source>
</reference>
<proteinExistence type="predicted"/>
<feature type="compositionally biased region" description="Basic residues" evidence="1">
    <location>
        <begin position="197"/>
        <end position="212"/>
    </location>
</feature>
<feature type="compositionally biased region" description="Basic residues" evidence="1">
    <location>
        <begin position="264"/>
        <end position="285"/>
    </location>
</feature>
<feature type="compositionally biased region" description="Low complexity" evidence="1">
    <location>
        <begin position="126"/>
        <end position="137"/>
    </location>
</feature>
<comment type="caution">
    <text evidence="2">The sequence shown here is derived from an EMBL/GenBank/DDBJ whole genome shotgun (WGS) entry which is preliminary data.</text>
</comment>
<organism evidence="2 3">
    <name type="scientific">Bursaphelenchus xylophilus</name>
    <name type="common">Pinewood nematode worm</name>
    <name type="synonym">Aphelenchoides xylophilus</name>
    <dbReference type="NCBI Taxonomy" id="6326"/>
    <lineage>
        <taxon>Eukaryota</taxon>
        <taxon>Metazoa</taxon>
        <taxon>Ecdysozoa</taxon>
        <taxon>Nematoda</taxon>
        <taxon>Chromadorea</taxon>
        <taxon>Rhabditida</taxon>
        <taxon>Tylenchina</taxon>
        <taxon>Tylenchomorpha</taxon>
        <taxon>Aphelenchoidea</taxon>
        <taxon>Aphelenchoididae</taxon>
        <taxon>Bursaphelenchus</taxon>
    </lineage>
</organism>
<feature type="compositionally biased region" description="Low complexity" evidence="1">
    <location>
        <begin position="388"/>
        <end position="399"/>
    </location>
</feature>
<dbReference type="Proteomes" id="UP000659654">
    <property type="component" value="Unassembled WGS sequence"/>
</dbReference>
<protein>
    <submittedName>
        <fullName evidence="2">(pine wood nematode) hypothetical protein</fullName>
    </submittedName>
</protein>
<gene>
    <name evidence="2" type="ORF">BXYJ_LOCUS3010</name>
</gene>
<dbReference type="OrthoDB" id="10691213at2759"/>